<dbReference type="GO" id="GO:0003677">
    <property type="term" value="F:DNA binding"/>
    <property type="evidence" value="ECO:0007669"/>
    <property type="project" value="UniProtKB-KW"/>
</dbReference>
<dbReference type="Pfam" id="PF13545">
    <property type="entry name" value="HTH_Crp_2"/>
    <property type="match status" value="1"/>
</dbReference>
<keyword evidence="3" id="KW-0804">Transcription</keyword>
<dbReference type="InterPro" id="IPR000595">
    <property type="entry name" value="cNMP-bd_dom"/>
</dbReference>
<accession>A0A1F5ITB3</accession>
<evidence type="ECO:0000259" key="5">
    <source>
        <dbReference type="Pfam" id="PF13545"/>
    </source>
</evidence>
<keyword evidence="1" id="KW-0805">Transcription regulation</keyword>
<dbReference type="InterPro" id="IPR036390">
    <property type="entry name" value="WH_DNA-bd_sf"/>
</dbReference>
<dbReference type="InterPro" id="IPR012318">
    <property type="entry name" value="HTH_CRP"/>
</dbReference>
<comment type="caution">
    <text evidence="6">The sequence shown here is derived from an EMBL/GenBank/DDBJ whole genome shotgun (WGS) entry which is preliminary data.</text>
</comment>
<evidence type="ECO:0000259" key="4">
    <source>
        <dbReference type="Pfam" id="PF00027"/>
    </source>
</evidence>
<dbReference type="AlphaFoldDB" id="A0A1F5ITB3"/>
<organism evidence="6 7">
    <name type="scientific">Candidatus Daviesbacteria bacterium RIFCSPHIGHO2_01_FULL_41_23</name>
    <dbReference type="NCBI Taxonomy" id="1797764"/>
    <lineage>
        <taxon>Bacteria</taxon>
        <taxon>Candidatus Daviesiibacteriota</taxon>
    </lineage>
</organism>
<evidence type="ECO:0000313" key="7">
    <source>
        <dbReference type="Proteomes" id="UP000176336"/>
    </source>
</evidence>
<dbReference type="SUPFAM" id="SSF46785">
    <property type="entry name" value="Winged helix' DNA-binding domain"/>
    <property type="match status" value="1"/>
</dbReference>
<dbReference type="EMBL" id="MFCR01000002">
    <property type="protein sequence ID" value="OGE19621.1"/>
    <property type="molecule type" value="Genomic_DNA"/>
</dbReference>
<dbReference type="CDD" id="cd00038">
    <property type="entry name" value="CAP_ED"/>
    <property type="match status" value="1"/>
</dbReference>
<dbReference type="InterPro" id="IPR014710">
    <property type="entry name" value="RmlC-like_jellyroll"/>
</dbReference>
<dbReference type="InterPro" id="IPR036388">
    <property type="entry name" value="WH-like_DNA-bd_sf"/>
</dbReference>
<keyword evidence="2" id="KW-0238">DNA-binding</keyword>
<sequence>MLDSFLKQSKPMLYRRKETITEADDFNRIFFLNQGYVRLYTISGEGAELTLHIFPPSSIFPILWTFEPEPNKYYFESLTPVEVYSCEKNKLRQLVAEKPDAGMEILQQLSSFSQSAIKKLEFKIFGGAYQQIVAMILDLAACFGKNEKESTIISYWFTHQDIASLTGLSRERVTIEINHLLNKKLIYYDNHFIAIPRLQLLRSEVE</sequence>
<dbReference type="Proteomes" id="UP000176336">
    <property type="component" value="Unassembled WGS sequence"/>
</dbReference>
<evidence type="ECO:0000313" key="6">
    <source>
        <dbReference type="EMBL" id="OGE19621.1"/>
    </source>
</evidence>
<gene>
    <name evidence="6" type="ORF">A2871_03060</name>
</gene>
<feature type="domain" description="Cyclic nucleotide-binding" evidence="4">
    <location>
        <begin position="14"/>
        <end position="97"/>
    </location>
</feature>
<dbReference type="InterPro" id="IPR018490">
    <property type="entry name" value="cNMP-bd_dom_sf"/>
</dbReference>
<evidence type="ECO:0000256" key="1">
    <source>
        <dbReference type="ARBA" id="ARBA00023015"/>
    </source>
</evidence>
<dbReference type="Gene3D" id="2.60.120.10">
    <property type="entry name" value="Jelly Rolls"/>
    <property type="match status" value="1"/>
</dbReference>
<protein>
    <recommendedName>
        <fullName evidence="8">HTH crp-type domain-containing protein</fullName>
    </recommendedName>
</protein>
<feature type="domain" description="HTH crp-type" evidence="5">
    <location>
        <begin position="131"/>
        <end position="202"/>
    </location>
</feature>
<dbReference type="SUPFAM" id="SSF51206">
    <property type="entry name" value="cAMP-binding domain-like"/>
    <property type="match status" value="1"/>
</dbReference>
<dbReference type="Pfam" id="PF00027">
    <property type="entry name" value="cNMP_binding"/>
    <property type="match status" value="1"/>
</dbReference>
<dbReference type="GO" id="GO:0006355">
    <property type="term" value="P:regulation of DNA-templated transcription"/>
    <property type="evidence" value="ECO:0007669"/>
    <property type="project" value="InterPro"/>
</dbReference>
<evidence type="ECO:0000256" key="3">
    <source>
        <dbReference type="ARBA" id="ARBA00023163"/>
    </source>
</evidence>
<evidence type="ECO:0008006" key="8">
    <source>
        <dbReference type="Google" id="ProtNLM"/>
    </source>
</evidence>
<evidence type="ECO:0000256" key="2">
    <source>
        <dbReference type="ARBA" id="ARBA00023125"/>
    </source>
</evidence>
<name>A0A1F5ITB3_9BACT</name>
<dbReference type="Gene3D" id="1.10.10.10">
    <property type="entry name" value="Winged helix-like DNA-binding domain superfamily/Winged helix DNA-binding domain"/>
    <property type="match status" value="1"/>
</dbReference>
<reference evidence="6 7" key="1">
    <citation type="journal article" date="2016" name="Nat. Commun.">
        <title>Thousands of microbial genomes shed light on interconnected biogeochemical processes in an aquifer system.</title>
        <authorList>
            <person name="Anantharaman K."/>
            <person name="Brown C.T."/>
            <person name="Hug L.A."/>
            <person name="Sharon I."/>
            <person name="Castelle C.J."/>
            <person name="Probst A.J."/>
            <person name="Thomas B.C."/>
            <person name="Singh A."/>
            <person name="Wilkins M.J."/>
            <person name="Karaoz U."/>
            <person name="Brodie E.L."/>
            <person name="Williams K.H."/>
            <person name="Hubbard S.S."/>
            <person name="Banfield J.F."/>
        </authorList>
    </citation>
    <scope>NUCLEOTIDE SEQUENCE [LARGE SCALE GENOMIC DNA]</scope>
</reference>
<proteinExistence type="predicted"/>